<reference evidence="3" key="1">
    <citation type="submission" date="2020-10" db="EMBL/GenBank/DDBJ databases">
        <title>Taxonomic study of unclassified bacteria belonging to the class Ktedonobacteria.</title>
        <authorList>
            <person name="Yabe S."/>
            <person name="Wang C.M."/>
            <person name="Zheng Y."/>
            <person name="Sakai Y."/>
            <person name="Cavaletti L."/>
            <person name="Monciardini P."/>
            <person name="Donadio S."/>
        </authorList>
    </citation>
    <scope>NUCLEOTIDE SEQUENCE</scope>
    <source>
        <strain evidence="3">ID150040</strain>
    </source>
</reference>
<evidence type="ECO:0000259" key="2">
    <source>
        <dbReference type="PROSITE" id="PS50943"/>
    </source>
</evidence>
<dbReference type="RefSeq" id="WP_220205103.1">
    <property type="nucleotide sequence ID" value="NZ_BNJK01000001.1"/>
</dbReference>
<organism evidence="3 4">
    <name type="scientific">Reticulibacter mediterranei</name>
    <dbReference type="NCBI Taxonomy" id="2778369"/>
    <lineage>
        <taxon>Bacteria</taxon>
        <taxon>Bacillati</taxon>
        <taxon>Chloroflexota</taxon>
        <taxon>Ktedonobacteria</taxon>
        <taxon>Ktedonobacterales</taxon>
        <taxon>Reticulibacteraceae</taxon>
        <taxon>Reticulibacter</taxon>
    </lineage>
</organism>
<dbReference type="AlphaFoldDB" id="A0A8J3N3M8"/>
<proteinExistence type="predicted"/>
<dbReference type="InterPro" id="IPR001387">
    <property type="entry name" value="Cro/C1-type_HTH"/>
</dbReference>
<dbReference type="SUPFAM" id="SSF52540">
    <property type="entry name" value="P-loop containing nucleoside triphosphate hydrolases"/>
    <property type="match status" value="1"/>
</dbReference>
<dbReference type="Proteomes" id="UP000597444">
    <property type="component" value="Unassembled WGS sequence"/>
</dbReference>
<dbReference type="GO" id="GO:0003677">
    <property type="term" value="F:DNA binding"/>
    <property type="evidence" value="ECO:0007669"/>
    <property type="project" value="InterPro"/>
</dbReference>
<dbReference type="Pfam" id="PF01381">
    <property type="entry name" value="HTH_3"/>
    <property type="match status" value="1"/>
</dbReference>
<dbReference type="SMART" id="SM00530">
    <property type="entry name" value="HTH_XRE"/>
    <property type="match status" value="1"/>
</dbReference>
<dbReference type="PROSITE" id="PS50943">
    <property type="entry name" value="HTH_CROC1"/>
    <property type="match status" value="1"/>
</dbReference>
<dbReference type="SUPFAM" id="SSF48452">
    <property type="entry name" value="TPR-like"/>
    <property type="match status" value="2"/>
</dbReference>
<feature type="domain" description="HTH cro/C1-type" evidence="2">
    <location>
        <begin position="5"/>
        <end position="41"/>
    </location>
</feature>
<evidence type="ECO:0000313" key="4">
    <source>
        <dbReference type="Proteomes" id="UP000597444"/>
    </source>
</evidence>
<feature type="repeat" description="TPR" evidence="1">
    <location>
        <begin position="771"/>
        <end position="804"/>
    </location>
</feature>
<dbReference type="InterPro" id="IPR010982">
    <property type="entry name" value="Lambda_DNA-bd_dom_sf"/>
</dbReference>
<feature type="repeat" description="TPR" evidence="1">
    <location>
        <begin position="851"/>
        <end position="884"/>
    </location>
</feature>
<dbReference type="Gene3D" id="1.25.40.10">
    <property type="entry name" value="Tetratricopeptide repeat domain"/>
    <property type="match status" value="2"/>
</dbReference>
<dbReference type="Pfam" id="PF13181">
    <property type="entry name" value="TPR_8"/>
    <property type="match status" value="1"/>
</dbReference>
<dbReference type="SUPFAM" id="SSF47413">
    <property type="entry name" value="lambda repressor-like DNA-binding domains"/>
    <property type="match status" value="1"/>
</dbReference>
<dbReference type="EMBL" id="BNJK01000001">
    <property type="protein sequence ID" value="GHO94360.1"/>
    <property type="molecule type" value="Genomic_DNA"/>
</dbReference>
<keyword evidence="1" id="KW-0802">TPR repeat</keyword>
<name>A0A8J3N3M8_9CHLR</name>
<dbReference type="PRINTS" id="PR00364">
    <property type="entry name" value="DISEASERSIST"/>
</dbReference>
<protein>
    <recommendedName>
        <fullName evidence="2">HTH cro/C1-type domain-containing protein</fullName>
    </recommendedName>
</protein>
<evidence type="ECO:0000256" key="1">
    <source>
        <dbReference type="PROSITE-ProRule" id="PRU00339"/>
    </source>
</evidence>
<dbReference type="CDD" id="cd00093">
    <property type="entry name" value="HTH_XRE"/>
    <property type="match status" value="1"/>
</dbReference>
<dbReference type="Pfam" id="PF00931">
    <property type="entry name" value="NB-ARC"/>
    <property type="match status" value="1"/>
</dbReference>
<dbReference type="InterPro" id="IPR002182">
    <property type="entry name" value="NB-ARC"/>
</dbReference>
<dbReference type="GO" id="GO:0043531">
    <property type="term" value="F:ADP binding"/>
    <property type="evidence" value="ECO:0007669"/>
    <property type="project" value="InterPro"/>
</dbReference>
<gene>
    <name evidence="3" type="ORF">KSF_044080</name>
</gene>
<keyword evidence="4" id="KW-1185">Reference proteome</keyword>
<accession>A0A8J3N3M8</accession>
<dbReference type="Pfam" id="PF13424">
    <property type="entry name" value="TPR_12"/>
    <property type="match status" value="2"/>
</dbReference>
<dbReference type="PANTHER" id="PTHR47691">
    <property type="entry name" value="REGULATOR-RELATED"/>
    <property type="match status" value="1"/>
</dbReference>
<sequence>MDADIATARLQRGWSQTMLAEALGTTTSMIAAWEEGTAQPSPFFCQALQALFSQDNRAEEQARGENITFLLLPNTTPLPRMRHEQETDSLLVDPSWMGQRTFDPFLPNPPRGANSLIGREELLQTLQQQLLHQRNLVLYGLPGAGKTVLAVALAHQPEIQAHFYDGILWAGLGVNPHISSILRRWSNMLNISLPRDKTTIRQEEWREIFQSNLGQMRLLVVLDDVWQSDAVEALQVGGTECTYVLTTRFSRMARHLNASEAVRIPELNDKDGVKLLTRFVPEVLQQEGEIARELVRAVGGLPLALSLMSKYLGSSAAMHQPRRLQTALSHLRNAERRLRLHVPQPMLEVLSAIPPGAKLSIESVIAVSDYHLPEAARAALRALAILPARPVLLSRAAALFVADTSEDVLATLCDAGLLEQQANDYYALHILIADYARTLGPNEDAPLRLIRYGARFIEEHHNDSAALEHESAILLAALDNAWERQQDTLLIRCSHLLTPNLFRWGGYTAAEELLRRTLSAVERSGQTADRIQTLEHLSTLAYLQGNYTQARTYSDEGLLLARQQQDRERIVGLLTIQGDIAHELGDYAQSERFYQEGLLLARQHNKQEQMSALLKSLGVLAKNRGNYVKAREYYQQGLELARQLDQRDQISRLLINLGVIATELGEYPQAEEYYQQGLELAQQLGHREHICVLYANLGVLADARGDYARAEKFLREGLELAREMGHRERISLLLLNLGVVINRRGNDMQARSFLNEGLELAREIGHRERISLFLLNLGDVFMEQGHQEQALTYYSEGLALARQLGHQERISDLLLHLGTAALEQGQLAQAKKYLQEGLTLARQLRYPQLTCRLLAAWGELYLQQGDFARAQDFFQKMLADTPSGNRILTAHAQYGLACIAANQGEREKARTLAEQSYRTFEALGHRKKSLVGDFLLRLLYPPKNSI</sequence>
<dbReference type="Gene3D" id="3.40.50.300">
    <property type="entry name" value="P-loop containing nucleotide triphosphate hydrolases"/>
    <property type="match status" value="1"/>
</dbReference>
<dbReference type="Gene3D" id="1.10.260.40">
    <property type="entry name" value="lambda repressor-like DNA-binding domains"/>
    <property type="match status" value="1"/>
</dbReference>
<dbReference type="InterPro" id="IPR019734">
    <property type="entry name" value="TPR_rpt"/>
</dbReference>
<dbReference type="PANTHER" id="PTHR47691:SF3">
    <property type="entry name" value="HTH-TYPE TRANSCRIPTIONAL REGULATOR RV0890C-RELATED"/>
    <property type="match status" value="1"/>
</dbReference>
<evidence type="ECO:0000313" key="3">
    <source>
        <dbReference type="EMBL" id="GHO94360.1"/>
    </source>
</evidence>
<comment type="caution">
    <text evidence="3">The sequence shown here is derived from an EMBL/GenBank/DDBJ whole genome shotgun (WGS) entry which is preliminary data.</text>
</comment>
<feature type="repeat" description="TPR" evidence="1">
    <location>
        <begin position="651"/>
        <end position="684"/>
    </location>
</feature>
<dbReference type="SMART" id="SM00028">
    <property type="entry name" value="TPR"/>
    <property type="match status" value="10"/>
</dbReference>
<dbReference type="PROSITE" id="PS50005">
    <property type="entry name" value="TPR"/>
    <property type="match status" value="3"/>
</dbReference>
<dbReference type="InterPro" id="IPR027417">
    <property type="entry name" value="P-loop_NTPase"/>
</dbReference>
<dbReference type="InterPro" id="IPR011990">
    <property type="entry name" value="TPR-like_helical_dom_sf"/>
</dbReference>